<accession>A0A2A6CF67</accession>
<name>A0A2A6CF67_PRIPA</name>
<dbReference type="EnsemblMetazoa" id="PPA38367.1">
    <property type="protein sequence ID" value="PPA38367.1"/>
    <property type="gene ID" value="WBGene00276736"/>
</dbReference>
<reference evidence="1" key="2">
    <citation type="submission" date="2022-06" db="UniProtKB">
        <authorList>
            <consortium name="EnsemblMetazoa"/>
        </authorList>
    </citation>
    <scope>IDENTIFICATION</scope>
    <source>
        <strain evidence="1">PS312</strain>
    </source>
</reference>
<dbReference type="AlphaFoldDB" id="A0A2A6CF67"/>
<protein>
    <submittedName>
        <fullName evidence="1">Uncharacterized protein</fullName>
    </submittedName>
</protein>
<proteinExistence type="predicted"/>
<reference evidence="2" key="1">
    <citation type="journal article" date="2008" name="Nat. Genet.">
        <title>The Pristionchus pacificus genome provides a unique perspective on nematode lifestyle and parasitism.</title>
        <authorList>
            <person name="Dieterich C."/>
            <person name="Clifton S.W."/>
            <person name="Schuster L.N."/>
            <person name="Chinwalla A."/>
            <person name="Delehaunty K."/>
            <person name="Dinkelacker I."/>
            <person name="Fulton L."/>
            <person name="Fulton R."/>
            <person name="Godfrey J."/>
            <person name="Minx P."/>
            <person name="Mitreva M."/>
            <person name="Roeseler W."/>
            <person name="Tian H."/>
            <person name="Witte H."/>
            <person name="Yang S.P."/>
            <person name="Wilson R.K."/>
            <person name="Sommer R.J."/>
        </authorList>
    </citation>
    <scope>NUCLEOTIDE SEQUENCE [LARGE SCALE GENOMIC DNA]</scope>
    <source>
        <strain evidence="2">PS312</strain>
    </source>
</reference>
<keyword evidence="2" id="KW-1185">Reference proteome</keyword>
<gene>
    <name evidence="1" type="primary">WBGene00276736</name>
</gene>
<sequence length="513" mass="58112">FQLMTVLIHLRSNQGLFLFEALPGDPLLVTLLQSDAWTHISCVELMPTMTDTPITLHNLHADIVKRIIHGAESLDNLQVISRSWNAQVSEYLSAPRLGSLERVQFSACDRLQMVAILPERYSARIGVGRWLSVHQKHTGVDALEVSCAPQESQEVNPTEPSSPPPEDLGLHCYLLAAMVNLLLFVATHPVIGYYALGVASVLTSICICSKGGEGKPEDAQTRRWAIERQASLAKRRRDELQPRDERGQRHFPQIGRFLRMFDRIETLRLDDFKNVIRAAHTSDKLLDTVRTTVHTLPSIDWKSTIHTAHAIQLVEMCRAHRIRHLFIQAYQFDLANFADFVQQFIQLGVALDLYEKGSSQTLVYMGKPRLFWERQEQDLAKHEVSLRVATLHDPSFARGAYGYFVRSHVRCEAIASLVPGQQLAPVETKRGYSRSQSLVYMGKTLLFWERMENELAKQEISLQIATLHDPIFPRAAYGFYVRCHVRCKASDGMTPGQAPTPVETKRGYSISTY</sequence>
<evidence type="ECO:0000313" key="2">
    <source>
        <dbReference type="Proteomes" id="UP000005239"/>
    </source>
</evidence>
<evidence type="ECO:0000313" key="1">
    <source>
        <dbReference type="EnsemblMetazoa" id="PPA38367.1"/>
    </source>
</evidence>
<organism evidence="1 2">
    <name type="scientific">Pristionchus pacificus</name>
    <name type="common">Parasitic nematode worm</name>
    <dbReference type="NCBI Taxonomy" id="54126"/>
    <lineage>
        <taxon>Eukaryota</taxon>
        <taxon>Metazoa</taxon>
        <taxon>Ecdysozoa</taxon>
        <taxon>Nematoda</taxon>
        <taxon>Chromadorea</taxon>
        <taxon>Rhabditida</taxon>
        <taxon>Rhabditina</taxon>
        <taxon>Diplogasteromorpha</taxon>
        <taxon>Diplogasteroidea</taxon>
        <taxon>Neodiplogasteridae</taxon>
        <taxon>Pristionchus</taxon>
    </lineage>
</organism>
<dbReference type="Proteomes" id="UP000005239">
    <property type="component" value="Unassembled WGS sequence"/>
</dbReference>
<accession>A0A8R1UR20</accession>